<dbReference type="AlphaFoldDB" id="A0A2M7R7Y9"/>
<dbReference type="GO" id="GO:0016301">
    <property type="term" value="F:kinase activity"/>
    <property type="evidence" value="ECO:0007669"/>
    <property type="project" value="UniProtKB-KW"/>
</dbReference>
<dbReference type="Proteomes" id="UP000230055">
    <property type="component" value="Unassembled WGS sequence"/>
</dbReference>
<dbReference type="InterPro" id="IPR011110">
    <property type="entry name" value="Reg_prop"/>
</dbReference>
<proteinExistence type="predicted"/>
<dbReference type="Gene3D" id="2.130.10.10">
    <property type="entry name" value="YVTN repeat-like/Quinoprotein amine dehydrogenase"/>
    <property type="match status" value="1"/>
</dbReference>
<name>A0A2M7R7Y9_9BACT</name>
<feature type="non-terminal residue" evidence="1">
    <location>
        <position position="234"/>
    </location>
</feature>
<comment type="caution">
    <text evidence="1">The sequence shown here is derived from an EMBL/GenBank/DDBJ whole genome shotgun (WGS) entry which is preliminary data.</text>
</comment>
<dbReference type="InterPro" id="IPR015943">
    <property type="entry name" value="WD40/YVTN_repeat-like_dom_sf"/>
</dbReference>
<reference evidence="2" key="1">
    <citation type="submission" date="2017-09" db="EMBL/GenBank/DDBJ databases">
        <title>Depth-based differentiation of microbial function through sediment-hosted aquifers and enrichment of novel symbionts in the deep terrestrial subsurface.</title>
        <authorList>
            <person name="Probst A.J."/>
            <person name="Ladd B."/>
            <person name="Jarett J.K."/>
            <person name="Geller-Mcgrath D.E."/>
            <person name="Sieber C.M.K."/>
            <person name="Emerson J.B."/>
            <person name="Anantharaman K."/>
            <person name="Thomas B.C."/>
            <person name="Malmstrom R."/>
            <person name="Stieglmeier M."/>
            <person name="Klingl A."/>
            <person name="Woyke T."/>
            <person name="Ryan C.M."/>
            <person name="Banfield J.F."/>
        </authorList>
    </citation>
    <scope>NUCLEOTIDE SEQUENCE [LARGE SCALE GENOMIC DNA]</scope>
</reference>
<protein>
    <submittedName>
        <fullName evidence="1">Hybrid sensor histidine kinase/response regulator</fullName>
    </submittedName>
</protein>
<accession>A0A2M7R7Y9</accession>
<dbReference type="Pfam" id="PF07494">
    <property type="entry name" value="Reg_prop"/>
    <property type="match status" value="2"/>
</dbReference>
<keyword evidence="1" id="KW-0418">Kinase</keyword>
<gene>
    <name evidence="1" type="ORF">COY72_02050</name>
</gene>
<feature type="non-terminal residue" evidence="1">
    <location>
        <position position="1"/>
    </location>
</feature>
<evidence type="ECO:0000313" key="1">
    <source>
        <dbReference type="EMBL" id="PIY90698.1"/>
    </source>
</evidence>
<keyword evidence="1" id="KW-0808">Transferase</keyword>
<organism evidence="1 2">
    <name type="scientific">Candidatus Nealsonbacteria bacterium CG_4_10_14_0_8_um_filter_35_10</name>
    <dbReference type="NCBI Taxonomy" id="1974683"/>
    <lineage>
        <taxon>Bacteria</taxon>
        <taxon>Candidatus Nealsoniibacteriota</taxon>
    </lineage>
</organism>
<dbReference type="SUPFAM" id="SSF63829">
    <property type="entry name" value="Calcium-dependent phosphotriesterase"/>
    <property type="match status" value="1"/>
</dbReference>
<sequence>TNLTSGKTIVFKHNPMDSTSISNNVIYNVYFDKQGFLWLSTFDGLNKFDTKTYKSIIYKHHSANKKSLNTNKIFAIYQDNSMDYWIGTIGGGLNYINHKTNEITSFTTKEGLSNNIVYDIIDDNFGNLWLSTNCGISSFNLKNKVFTNYTVSDGLQSNEFNFGAALKDNFGNIYFGGMFGFNVLKPKDIQIASNNLKMLISEFSVNNGTTIYYVLPKETIRLNYNQNSFSIRFS</sequence>
<dbReference type="EMBL" id="PFLX01000053">
    <property type="protein sequence ID" value="PIY90698.1"/>
    <property type="molecule type" value="Genomic_DNA"/>
</dbReference>
<evidence type="ECO:0000313" key="2">
    <source>
        <dbReference type="Proteomes" id="UP000230055"/>
    </source>
</evidence>